<dbReference type="InterPro" id="IPR033304">
    <property type="entry name" value="DLEC1"/>
</dbReference>
<dbReference type="PANTHER" id="PTHR46348:SF1">
    <property type="entry name" value="DELETED IN LUNG AND ESOPHAGEAL CANCER PROTEIN 1"/>
    <property type="match status" value="1"/>
</dbReference>
<proteinExistence type="predicted"/>
<dbReference type="RefSeq" id="XP_002731885.1">
    <property type="nucleotide sequence ID" value="XM_002731839.2"/>
</dbReference>
<evidence type="ECO:0000313" key="1">
    <source>
        <dbReference type="Proteomes" id="UP000694865"/>
    </source>
</evidence>
<reference evidence="2" key="1">
    <citation type="submission" date="2025-08" db="UniProtKB">
        <authorList>
            <consortium name="RefSeq"/>
        </authorList>
    </citation>
    <scope>IDENTIFICATION</scope>
    <source>
        <tissue evidence="2">Testes</tissue>
    </source>
</reference>
<dbReference type="InterPro" id="IPR013783">
    <property type="entry name" value="Ig-like_fold"/>
</dbReference>
<accession>A0ABM0GKI0</accession>
<dbReference type="Proteomes" id="UP000694865">
    <property type="component" value="Unplaced"/>
</dbReference>
<evidence type="ECO:0000313" key="2">
    <source>
        <dbReference type="RefSeq" id="XP_002731885.1"/>
    </source>
</evidence>
<sequence length="180" mass="20369">MDLIRKYLYALENGEEIDGITLVYKETERRIQFSQDLQIRFNNDTIQTLPLVATVTIPSLQLSHESLDFGTCLVGQERQLEISLKNLTGSGSYWTATVDKQASHIEAGIFGVTPASGYLEAHVTHVSQSKAYIKINFTARHNTDYECVFMFQGMMGEEPRRLYVRGQGSYDGRHEALVDI</sequence>
<protein>
    <submittedName>
        <fullName evidence="2">Deleted in lung and esophageal cancer protein 1-like</fullName>
    </submittedName>
</protein>
<dbReference type="GeneID" id="100377661"/>
<gene>
    <name evidence="2" type="primary">LOC100377661</name>
</gene>
<dbReference type="Gene3D" id="2.60.40.10">
    <property type="entry name" value="Immunoglobulins"/>
    <property type="match status" value="1"/>
</dbReference>
<name>A0ABM0GKI0_SACKO</name>
<dbReference type="PANTHER" id="PTHR46348">
    <property type="entry name" value="DELETED IN LUNG AND ESOPHAGEAL CANCER PROTEIN 1"/>
    <property type="match status" value="1"/>
</dbReference>
<keyword evidence="1" id="KW-1185">Reference proteome</keyword>
<organism evidence="1 2">
    <name type="scientific">Saccoglossus kowalevskii</name>
    <name type="common">Acorn worm</name>
    <dbReference type="NCBI Taxonomy" id="10224"/>
    <lineage>
        <taxon>Eukaryota</taxon>
        <taxon>Metazoa</taxon>
        <taxon>Hemichordata</taxon>
        <taxon>Enteropneusta</taxon>
        <taxon>Harrimaniidae</taxon>
        <taxon>Saccoglossus</taxon>
    </lineage>
</organism>